<evidence type="ECO:0000256" key="1">
    <source>
        <dbReference type="ARBA" id="ARBA00009820"/>
    </source>
</evidence>
<name>A0A6G9AT38_9BACT</name>
<dbReference type="PANTHER" id="PTHR36842">
    <property type="entry name" value="PROTEIN TOLB HOMOLOG"/>
    <property type="match status" value="1"/>
</dbReference>
<dbReference type="Proteomes" id="UP000501802">
    <property type="component" value="Chromosome"/>
</dbReference>
<sequence>MKTLNLILLACVASLSLLTITPLLAQKQNLGLFDGHGDIGDVLKPGSAVYNTQNHTYELSGSGYNVWFDHDEFHFMWKRLKGDFILYTRASLLGKGVDPHRKVGWMVRSSLDGKSAHINAVEHGDGLTSLQFRRTSGANTEEVRSKLTGADVIQLERKGNTYTMRVAKFGEPFVTEQVSDLNLGDEVYVGLFIGSHNKDVLERGVFRDVRISVPAHDGLIPYRDYLASNLEILDVTTGNRQVIFNAPKSIQAPNWTPDGKTLLYNGDGQMYTFDLAKRQSMPLNTGEVKNNNNDHVLSFDGKMLGLSSGVKELGGSIIYTVPVTGGSPRQITPKGPSYLHGWSPDKKSLVFTGSRNNEYDIYRVPAAGGDEVRLTDAKGLDDGPEYTPDGKYIYFNSSRTGTMQIWRMKADGSQQEAITNGEFHDWFPHISPDGKWILFLSFLKEEVKPDDHPFYKHVYLRILPISGEGQPKVIAYIYGGQGTINTPSWSPDSKRVAFISNTAVSSISPVEK</sequence>
<evidence type="ECO:0000313" key="4">
    <source>
        <dbReference type="Proteomes" id="UP000501802"/>
    </source>
</evidence>
<accession>A0A6G9AT38</accession>
<comment type="similarity">
    <text evidence="1">Belongs to the TolB family.</text>
</comment>
<dbReference type="Pfam" id="PF07676">
    <property type="entry name" value="PD40"/>
    <property type="match status" value="5"/>
</dbReference>
<dbReference type="PANTHER" id="PTHR36842:SF1">
    <property type="entry name" value="PROTEIN TOLB"/>
    <property type="match status" value="1"/>
</dbReference>
<dbReference type="InterPro" id="IPR011659">
    <property type="entry name" value="WD40"/>
</dbReference>
<dbReference type="KEGG" id="spib:G8759_24980"/>
<feature type="signal peptide" evidence="2">
    <location>
        <begin position="1"/>
        <end position="25"/>
    </location>
</feature>
<reference evidence="3 4" key="1">
    <citation type="submission" date="2020-03" db="EMBL/GenBank/DDBJ databases">
        <authorList>
            <person name="Kim M.K."/>
        </authorList>
    </citation>
    <scope>NUCLEOTIDE SEQUENCE [LARGE SCALE GENOMIC DNA]</scope>
    <source>
        <strain evidence="3 4">BT328</strain>
    </source>
</reference>
<proteinExistence type="inferred from homology"/>
<dbReference type="InterPro" id="IPR011042">
    <property type="entry name" value="6-blade_b-propeller_TolB-like"/>
</dbReference>
<dbReference type="RefSeq" id="WP_167214275.1">
    <property type="nucleotide sequence ID" value="NZ_CP050063.1"/>
</dbReference>
<keyword evidence="2" id="KW-0732">Signal</keyword>
<evidence type="ECO:0000256" key="2">
    <source>
        <dbReference type="SAM" id="SignalP"/>
    </source>
</evidence>
<dbReference type="Gene3D" id="2.120.10.30">
    <property type="entry name" value="TolB, C-terminal domain"/>
    <property type="match status" value="1"/>
</dbReference>
<dbReference type="EMBL" id="CP050063">
    <property type="protein sequence ID" value="QIP15652.1"/>
    <property type="molecule type" value="Genomic_DNA"/>
</dbReference>
<organism evidence="3 4">
    <name type="scientific">Spirosoma aureum</name>
    <dbReference type="NCBI Taxonomy" id="2692134"/>
    <lineage>
        <taxon>Bacteria</taxon>
        <taxon>Pseudomonadati</taxon>
        <taxon>Bacteroidota</taxon>
        <taxon>Cytophagia</taxon>
        <taxon>Cytophagales</taxon>
        <taxon>Cytophagaceae</taxon>
        <taxon>Spirosoma</taxon>
    </lineage>
</organism>
<gene>
    <name evidence="3" type="ORF">G8759_24980</name>
</gene>
<evidence type="ECO:0000313" key="3">
    <source>
        <dbReference type="EMBL" id="QIP15652.1"/>
    </source>
</evidence>
<dbReference type="SUPFAM" id="SSF82171">
    <property type="entry name" value="DPP6 N-terminal domain-like"/>
    <property type="match status" value="1"/>
</dbReference>
<feature type="chain" id="PRO_5026058238" evidence="2">
    <location>
        <begin position="26"/>
        <end position="512"/>
    </location>
</feature>
<dbReference type="AlphaFoldDB" id="A0A6G9AT38"/>
<protein>
    <submittedName>
        <fullName evidence="3">TolB family protein</fullName>
    </submittedName>
</protein>
<keyword evidence="4" id="KW-1185">Reference proteome</keyword>